<dbReference type="InterPro" id="IPR001258">
    <property type="entry name" value="NHL_repeat"/>
</dbReference>
<dbReference type="OrthoDB" id="2569184at2"/>
<reference evidence="3 4" key="1">
    <citation type="submission" date="2019-07" db="EMBL/GenBank/DDBJ databases">
        <title>Genomic Encyclopedia of Archaeal and Bacterial Type Strains, Phase II (KMG-II): from individual species to whole genera.</title>
        <authorList>
            <person name="Goeker M."/>
        </authorList>
    </citation>
    <scope>NUCLEOTIDE SEQUENCE [LARGE SCALE GENOMIC DNA]</scope>
    <source>
        <strain evidence="3 4">ATCC BAA-1854</strain>
    </source>
</reference>
<proteinExistence type="predicted"/>
<accession>A0A562TUD7</accession>
<evidence type="ECO:0000313" key="4">
    <source>
        <dbReference type="Proteomes" id="UP000317010"/>
    </source>
</evidence>
<evidence type="ECO:0000256" key="2">
    <source>
        <dbReference type="PROSITE-ProRule" id="PRU00504"/>
    </source>
</evidence>
<dbReference type="Gene3D" id="2.120.10.30">
    <property type="entry name" value="TolB, C-terminal domain"/>
    <property type="match status" value="3"/>
</dbReference>
<keyword evidence="1" id="KW-0677">Repeat</keyword>
<dbReference type="SUPFAM" id="SSF101898">
    <property type="entry name" value="NHL repeat"/>
    <property type="match status" value="1"/>
</dbReference>
<dbReference type="InterPro" id="IPR011042">
    <property type="entry name" value="6-blade_b-propeller_TolB-like"/>
</dbReference>
<dbReference type="AlphaFoldDB" id="A0A562TUD7"/>
<evidence type="ECO:0000313" key="3">
    <source>
        <dbReference type="EMBL" id="TWI97229.1"/>
    </source>
</evidence>
<dbReference type="RefSeq" id="WP_144914912.1">
    <property type="nucleotide sequence ID" value="NZ_VLLI01000011.1"/>
</dbReference>
<dbReference type="PANTHER" id="PTHR13833:SF71">
    <property type="entry name" value="NHL DOMAIN-CONTAINING PROTEIN"/>
    <property type="match status" value="1"/>
</dbReference>
<dbReference type="Pfam" id="PF01436">
    <property type="entry name" value="NHL"/>
    <property type="match status" value="2"/>
</dbReference>
<protein>
    <submittedName>
        <fullName evidence="3">NHL repeat-containing protein</fullName>
    </submittedName>
</protein>
<dbReference type="Proteomes" id="UP000317010">
    <property type="component" value="Unassembled WGS sequence"/>
</dbReference>
<name>A0A562TUD7_9SPHI</name>
<feature type="repeat" description="NHL" evidence="2">
    <location>
        <begin position="264"/>
        <end position="294"/>
    </location>
</feature>
<gene>
    <name evidence="3" type="ORF">JN11_03690</name>
</gene>
<dbReference type="PROSITE" id="PS51125">
    <property type="entry name" value="NHL"/>
    <property type="match status" value="1"/>
</dbReference>
<organism evidence="3 4">
    <name type="scientific">Mucilaginibacter frigoritolerans</name>
    <dbReference type="NCBI Taxonomy" id="652788"/>
    <lineage>
        <taxon>Bacteria</taxon>
        <taxon>Pseudomonadati</taxon>
        <taxon>Bacteroidota</taxon>
        <taxon>Sphingobacteriia</taxon>
        <taxon>Sphingobacteriales</taxon>
        <taxon>Sphingobacteriaceae</taxon>
        <taxon>Mucilaginibacter</taxon>
    </lineage>
</organism>
<evidence type="ECO:0000256" key="1">
    <source>
        <dbReference type="ARBA" id="ARBA00022737"/>
    </source>
</evidence>
<dbReference type="EMBL" id="VLLI01000011">
    <property type="protein sequence ID" value="TWI97229.1"/>
    <property type="molecule type" value="Genomic_DNA"/>
</dbReference>
<keyword evidence="4" id="KW-1185">Reference proteome</keyword>
<sequence>MVFFIWFLDKAFSIFTIGYNLTNGKPMKAALNQFAVITIASASCICFLANCSKKHDVVPIPAETNTAIVSTFAGNNKAGWTNGLGTAASFWGPTGTAVDQSSGNIYVTEPSLRQIRKITPDGLVSLFAGQVVNNIADFPGIGSSIDGTGTAASFDDPTSITVDGSGTIYVLDDLDSYLRKITPGGVVTTIVVKDATTNLPFDLTSWFIGIITADVQGNIYAAVEEQAPTYTKQMIYKITPDGLASFIAGDKPGFNNGNGSAASFNGILGMVADASGNLYVTDYGNHQIRKISSNGEVSTFVGNVNEGYKDGTGTAAYFNGLNGITIDNAGNLYVTDEGADRIRKITPAGVVTTVAGTGSNGLTTGPANREIGVGNVINGPGSMATFYQPEGIAADASGNLYIADFGNVQIRKVAFK</sequence>
<comment type="caution">
    <text evidence="3">The sequence shown here is derived from an EMBL/GenBank/DDBJ whole genome shotgun (WGS) entry which is preliminary data.</text>
</comment>
<dbReference type="PANTHER" id="PTHR13833">
    <property type="match status" value="1"/>
</dbReference>